<name>A0ACC2SQ69_9FUNG</name>
<protein>
    <submittedName>
        <fullName evidence="1">Uncharacterized protein</fullName>
    </submittedName>
</protein>
<organism evidence="1 2">
    <name type="scientific">Entomophthora muscae</name>
    <dbReference type="NCBI Taxonomy" id="34485"/>
    <lineage>
        <taxon>Eukaryota</taxon>
        <taxon>Fungi</taxon>
        <taxon>Fungi incertae sedis</taxon>
        <taxon>Zoopagomycota</taxon>
        <taxon>Entomophthoromycotina</taxon>
        <taxon>Entomophthoromycetes</taxon>
        <taxon>Entomophthorales</taxon>
        <taxon>Entomophthoraceae</taxon>
        <taxon>Entomophthora</taxon>
    </lineage>
</organism>
<evidence type="ECO:0000313" key="1">
    <source>
        <dbReference type="EMBL" id="KAJ9064531.1"/>
    </source>
</evidence>
<reference evidence="1" key="1">
    <citation type="submission" date="2022-04" db="EMBL/GenBank/DDBJ databases">
        <title>Genome of the entomopathogenic fungus Entomophthora muscae.</title>
        <authorList>
            <person name="Elya C."/>
            <person name="Lovett B.R."/>
            <person name="Lee E."/>
            <person name="Macias A.M."/>
            <person name="Hajek A.E."/>
            <person name="De Bivort B.L."/>
            <person name="Kasson M.T."/>
            <person name="De Fine Licht H.H."/>
            <person name="Stajich J.E."/>
        </authorList>
    </citation>
    <scope>NUCLEOTIDE SEQUENCE</scope>
    <source>
        <strain evidence="1">Berkeley</strain>
    </source>
</reference>
<dbReference type="Proteomes" id="UP001165960">
    <property type="component" value="Unassembled WGS sequence"/>
</dbReference>
<sequence length="139" mass="15351">MEPHLTPKQTISTPPTSNATGQSSQFLGVLYLVLTGLIDSAFLAAIPRSVAGKALFYLVKLSPIIWWAIPVPAYAPPSPERSEQYSWYSDMYVRIENFLSLKTWAQEQVLNPSPGYLWAASPKDQGMSACIFLDQVPSS</sequence>
<accession>A0ACC2SQ69</accession>
<proteinExistence type="predicted"/>
<evidence type="ECO:0000313" key="2">
    <source>
        <dbReference type="Proteomes" id="UP001165960"/>
    </source>
</evidence>
<comment type="caution">
    <text evidence="1">The sequence shown here is derived from an EMBL/GenBank/DDBJ whole genome shotgun (WGS) entry which is preliminary data.</text>
</comment>
<keyword evidence="2" id="KW-1185">Reference proteome</keyword>
<gene>
    <name evidence="1" type="ORF">DSO57_1029547</name>
</gene>
<dbReference type="EMBL" id="QTSX02004456">
    <property type="protein sequence ID" value="KAJ9064531.1"/>
    <property type="molecule type" value="Genomic_DNA"/>
</dbReference>